<dbReference type="FunFam" id="2.60.40.10:FF:001292">
    <property type="entry name" value="PKHD1 like 1"/>
    <property type="match status" value="1"/>
</dbReference>
<dbReference type="FunFam" id="2.60.40.10:FF:001165">
    <property type="entry name" value="PKHD1 like 1"/>
    <property type="match status" value="1"/>
</dbReference>
<dbReference type="Pfam" id="PF24606">
    <property type="entry name" value="CEMIP_beta-hel"/>
    <property type="match status" value="2"/>
</dbReference>
<dbReference type="GO" id="GO:0007399">
    <property type="term" value="P:nervous system development"/>
    <property type="evidence" value="ECO:0007669"/>
    <property type="project" value="UniProtKB-ARBA"/>
</dbReference>
<evidence type="ECO:0000256" key="2">
    <source>
        <dbReference type="ARBA" id="ARBA00004236"/>
    </source>
</evidence>
<dbReference type="Pfam" id="PF01833">
    <property type="entry name" value="TIG"/>
    <property type="match status" value="11"/>
</dbReference>
<dbReference type="OMA" id="RSFPQKM"/>
<dbReference type="SUPFAM" id="SSF81296">
    <property type="entry name" value="E set domains"/>
    <property type="match status" value="11"/>
</dbReference>
<dbReference type="SUPFAM" id="SSF51126">
    <property type="entry name" value="Pectin lyase-like"/>
    <property type="match status" value="1"/>
</dbReference>
<dbReference type="InterPro" id="IPR012334">
    <property type="entry name" value="Pectin_lyas_fold"/>
</dbReference>
<reference evidence="14" key="2">
    <citation type="submission" date="2025-08" db="UniProtKB">
        <authorList>
            <consortium name="Ensembl"/>
        </authorList>
    </citation>
    <scope>IDENTIFICATION</scope>
</reference>
<dbReference type="Ensembl" id="ENSTNIT00000008328.1">
    <property type="protein sequence ID" value="ENSTNIP00000008162.1"/>
    <property type="gene ID" value="ENSTNIG00000005470.1"/>
</dbReference>
<evidence type="ECO:0000256" key="3">
    <source>
        <dbReference type="ARBA" id="ARBA00004316"/>
    </source>
</evidence>
<dbReference type="Gene3D" id="2.60.40.10">
    <property type="entry name" value="Immunoglobulins"/>
    <property type="match status" value="11"/>
</dbReference>
<dbReference type="Pfam" id="PF10162">
    <property type="entry name" value="G8"/>
    <property type="match status" value="2"/>
</dbReference>
<dbReference type="InterPro" id="IPR055401">
    <property type="entry name" value="CEMIP_beta-hel_dom"/>
</dbReference>
<dbReference type="FunFam" id="2.160.20.10:FF:000070">
    <property type="entry name" value="PKHD1 like 1"/>
    <property type="match status" value="1"/>
</dbReference>
<dbReference type="STRING" id="99883.ENSTNIP00000008162"/>
<dbReference type="InParanoid" id="H3CIT4"/>
<evidence type="ECO:0000256" key="1">
    <source>
        <dbReference type="ARBA" id="ARBA00004167"/>
    </source>
</evidence>
<dbReference type="InterPro" id="IPR052387">
    <property type="entry name" value="Fibrocystin"/>
</dbReference>
<keyword evidence="9" id="KW-0472">Membrane</keyword>
<name>H3CIT4_TETNG</name>
<reference evidence="15" key="1">
    <citation type="journal article" date="2004" name="Nature">
        <title>Genome duplication in the teleost fish Tetraodon nigroviridis reveals the early vertebrate proto-karyotype.</title>
        <authorList>
            <person name="Jaillon O."/>
            <person name="Aury J.-M."/>
            <person name="Brunet F."/>
            <person name="Petit J.-L."/>
            <person name="Stange-Thomann N."/>
            <person name="Mauceli E."/>
            <person name="Bouneau L."/>
            <person name="Fischer C."/>
            <person name="Ozouf-Costaz C."/>
            <person name="Bernot A."/>
            <person name="Nicaud S."/>
            <person name="Jaffe D."/>
            <person name="Fisher S."/>
            <person name="Lutfalla G."/>
            <person name="Dossat C."/>
            <person name="Segurens B."/>
            <person name="Dasilva C."/>
            <person name="Salanoubat M."/>
            <person name="Levy M."/>
            <person name="Boudet N."/>
            <person name="Castellano S."/>
            <person name="Anthouard V."/>
            <person name="Jubin C."/>
            <person name="Castelli V."/>
            <person name="Katinka M."/>
            <person name="Vacherie B."/>
            <person name="Biemont C."/>
            <person name="Skalli Z."/>
            <person name="Cattolico L."/>
            <person name="Poulain J."/>
            <person name="De Berardinis V."/>
            <person name="Cruaud C."/>
            <person name="Duprat S."/>
            <person name="Brottier P."/>
            <person name="Coutanceau J.-P."/>
            <person name="Gouzy J."/>
            <person name="Parra G."/>
            <person name="Lardier G."/>
            <person name="Chapple C."/>
            <person name="McKernan K.J."/>
            <person name="McEwan P."/>
            <person name="Bosak S."/>
            <person name="Kellis M."/>
            <person name="Volff J.-N."/>
            <person name="Guigo R."/>
            <person name="Zody M.C."/>
            <person name="Mesirov J."/>
            <person name="Lindblad-Toh K."/>
            <person name="Birren B."/>
            <person name="Nusbaum C."/>
            <person name="Kahn D."/>
            <person name="Robinson-Rechavi M."/>
            <person name="Laudet V."/>
            <person name="Schachter V."/>
            <person name="Quetier F."/>
            <person name="Saurin W."/>
            <person name="Scarpelli C."/>
            <person name="Wincker P."/>
            <person name="Lander E.S."/>
            <person name="Weissenbach J."/>
            <person name="Roest Crollius H."/>
        </authorList>
    </citation>
    <scope>NUCLEOTIDE SEQUENCE [LARGE SCALE GENOMIC DNA]</scope>
</reference>
<dbReference type="InterPro" id="IPR008972">
    <property type="entry name" value="Cupredoxin"/>
</dbReference>
<dbReference type="SMART" id="SM01225">
    <property type="entry name" value="G8"/>
    <property type="match status" value="2"/>
</dbReference>
<dbReference type="FunFam" id="2.60.40.10:FF:001316">
    <property type="entry name" value="PKHD1 like 1"/>
    <property type="match status" value="1"/>
</dbReference>
<dbReference type="InterPro" id="IPR011050">
    <property type="entry name" value="Pectin_lyase_fold/virulence"/>
</dbReference>
<dbReference type="Proteomes" id="UP000007303">
    <property type="component" value="Unassembled WGS sequence"/>
</dbReference>
<dbReference type="GO" id="GO:0005886">
    <property type="term" value="C:plasma membrane"/>
    <property type="evidence" value="ECO:0007669"/>
    <property type="project" value="UniProtKB-SubCell"/>
</dbReference>
<keyword evidence="4" id="KW-1003">Cell membrane</keyword>
<organism evidence="14 15">
    <name type="scientific">Tetraodon nigroviridis</name>
    <name type="common">Spotted green pufferfish</name>
    <name type="synonym">Chelonodon nigroviridis</name>
    <dbReference type="NCBI Taxonomy" id="99883"/>
    <lineage>
        <taxon>Eukaryota</taxon>
        <taxon>Metazoa</taxon>
        <taxon>Chordata</taxon>
        <taxon>Craniata</taxon>
        <taxon>Vertebrata</taxon>
        <taxon>Euteleostomi</taxon>
        <taxon>Actinopterygii</taxon>
        <taxon>Neopterygii</taxon>
        <taxon>Teleostei</taxon>
        <taxon>Neoteleostei</taxon>
        <taxon>Acanthomorphata</taxon>
        <taxon>Eupercaria</taxon>
        <taxon>Tetraodontiformes</taxon>
        <taxon>Tetradontoidea</taxon>
        <taxon>Tetraodontidae</taxon>
        <taxon>Tetraodon</taxon>
    </lineage>
</organism>
<dbReference type="SMART" id="SM00429">
    <property type="entry name" value="IPT"/>
    <property type="match status" value="7"/>
</dbReference>
<dbReference type="Gene3D" id="2.160.20.10">
    <property type="entry name" value="Single-stranded right-handed beta-helix, Pectin lyase-like"/>
    <property type="match status" value="1"/>
</dbReference>
<dbReference type="InterPro" id="IPR011658">
    <property type="entry name" value="PA14_dom"/>
</dbReference>
<keyword evidence="6" id="KW-0732">Signal</keyword>
<dbReference type="Gene3D" id="2.60.120.1560">
    <property type="match status" value="1"/>
</dbReference>
<dbReference type="InterPro" id="IPR019316">
    <property type="entry name" value="G8_domain"/>
</dbReference>
<dbReference type="PROSITE" id="PS51484">
    <property type="entry name" value="G8"/>
    <property type="match status" value="2"/>
</dbReference>
<dbReference type="GeneTree" id="ENSGT00940000157594"/>
<evidence type="ECO:0000256" key="8">
    <source>
        <dbReference type="ARBA" id="ARBA00022989"/>
    </source>
</evidence>
<dbReference type="SUPFAM" id="SSF49503">
    <property type="entry name" value="Cupredoxins"/>
    <property type="match status" value="1"/>
</dbReference>
<dbReference type="Pfam" id="PF07691">
    <property type="entry name" value="PA14"/>
    <property type="match status" value="1"/>
</dbReference>
<keyword evidence="15" id="KW-1185">Reference proteome</keyword>
<keyword evidence="8" id="KW-1133">Transmembrane helix</keyword>
<evidence type="ECO:0000256" key="9">
    <source>
        <dbReference type="ARBA" id="ARBA00023136"/>
    </source>
</evidence>
<dbReference type="SMART" id="SM00710">
    <property type="entry name" value="PbH1"/>
    <property type="match status" value="9"/>
</dbReference>
<evidence type="ECO:0000256" key="6">
    <source>
        <dbReference type="ARBA" id="ARBA00022729"/>
    </source>
</evidence>
<protein>
    <submittedName>
        <fullName evidence="14">PKHD1 like 1, tandem duplicate 1</fullName>
    </submittedName>
</protein>
<feature type="domain" description="G8" evidence="12">
    <location>
        <begin position="2072"/>
        <end position="2192"/>
    </location>
</feature>
<keyword evidence="11" id="KW-0966">Cell projection</keyword>
<feature type="domain" description="G8" evidence="12">
    <location>
        <begin position="2926"/>
        <end position="3069"/>
    </location>
</feature>
<comment type="subcellular location">
    <subcellularLocation>
        <location evidence="2">Cell membrane</location>
    </subcellularLocation>
    <subcellularLocation>
        <location evidence="3">Cell projection</location>
    </subcellularLocation>
    <subcellularLocation>
        <location evidence="1">Membrane</location>
        <topology evidence="1">Single-pass membrane protein</topology>
    </subcellularLocation>
</comment>
<dbReference type="InterPro" id="IPR037524">
    <property type="entry name" value="PA14/GLEYA"/>
</dbReference>
<dbReference type="HOGENOM" id="CLU_000057_1_0_1"/>
<dbReference type="FunFam" id="2.60.40.10:FF:000616">
    <property type="entry name" value="PKHD1 like 1"/>
    <property type="match status" value="2"/>
</dbReference>
<evidence type="ECO:0000256" key="11">
    <source>
        <dbReference type="ARBA" id="ARBA00023273"/>
    </source>
</evidence>
<evidence type="ECO:0000313" key="14">
    <source>
        <dbReference type="Ensembl" id="ENSTNIP00000008162.1"/>
    </source>
</evidence>
<dbReference type="InterPro" id="IPR014756">
    <property type="entry name" value="Ig_E-set"/>
</dbReference>
<dbReference type="SUPFAM" id="SSF56988">
    <property type="entry name" value="Anthrax protective antigen"/>
    <property type="match status" value="1"/>
</dbReference>
<dbReference type="CDD" id="cd00603">
    <property type="entry name" value="IPT_PCSR"/>
    <property type="match status" value="10"/>
</dbReference>
<dbReference type="Gene3D" id="2.60.40.420">
    <property type="entry name" value="Cupredoxins - blue copper proteins"/>
    <property type="match status" value="1"/>
</dbReference>
<evidence type="ECO:0000256" key="5">
    <source>
        <dbReference type="ARBA" id="ARBA00022692"/>
    </source>
</evidence>
<feature type="domain" description="PA14" evidence="13">
    <location>
        <begin position="281"/>
        <end position="435"/>
    </location>
</feature>
<reference evidence="14" key="3">
    <citation type="submission" date="2025-09" db="UniProtKB">
        <authorList>
            <consortium name="Ensembl"/>
        </authorList>
    </citation>
    <scope>IDENTIFICATION</scope>
</reference>
<dbReference type="InterPro" id="IPR002909">
    <property type="entry name" value="IPT_dom"/>
</dbReference>
<dbReference type="PANTHER" id="PTHR46769:SF2">
    <property type="entry name" value="FIBROCYSTIN-L ISOFORM 2 PRECURSOR-RELATED"/>
    <property type="match status" value="1"/>
</dbReference>
<evidence type="ECO:0000256" key="7">
    <source>
        <dbReference type="ARBA" id="ARBA00022737"/>
    </source>
</evidence>
<evidence type="ECO:0000256" key="10">
    <source>
        <dbReference type="ARBA" id="ARBA00023180"/>
    </source>
</evidence>
<accession>H3CIT4</accession>
<evidence type="ECO:0000256" key="4">
    <source>
        <dbReference type="ARBA" id="ARBA00022475"/>
    </source>
</evidence>
<keyword evidence="7" id="KW-0677">Repeat</keyword>
<dbReference type="InterPro" id="IPR013783">
    <property type="entry name" value="Ig-like_fold"/>
</dbReference>
<dbReference type="GO" id="GO:0042995">
    <property type="term" value="C:cell projection"/>
    <property type="evidence" value="ECO:0007669"/>
    <property type="project" value="UniProtKB-SubCell"/>
</dbReference>
<evidence type="ECO:0000259" key="13">
    <source>
        <dbReference type="PROSITE" id="PS51820"/>
    </source>
</evidence>
<keyword evidence="10" id="KW-0325">Glycoprotein</keyword>
<evidence type="ECO:0000313" key="15">
    <source>
        <dbReference type="Proteomes" id="UP000007303"/>
    </source>
</evidence>
<dbReference type="FunFam" id="2.60.40.10:FF:001057">
    <property type="entry name" value="PKHD1 like 1"/>
    <property type="match status" value="1"/>
</dbReference>
<proteinExistence type="predicted"/>
<keyword evidence="5" id="KW-0812">Transmembrane</keyword>
<evidence type="ECO:0000259" key="12">
    <source>
        <dbReference type="PROSITE" id="PS51484"/>
    </source>
</evidence>
<dbReference type="PROSITE" id="PS51820">
    <property type="entry name" value="PA14"/>
    <property type="match status" value="1"/>
</dbReference>
<dbReference type="PANTHER" id="PTHR46769">
    <property type="entry name" value="POLYCYSTIC KIDNEY AND HEPATIC DISEASE 1 (AUTOSOMAL RECESSIVE)-LIKE 1"/>
    <property type="match status" value="1"/>
</dbReference>
<dbReference type="InterPro" id="IPR006626">
    <property type="entry name" value="PbH1"/>
</dbReference>
<sequence>GFAQERQFQLNPTDDSFGNRVTFVSSTLSFPCDVERDSTHGGQILCYTRAMPSEYYGLHVTVDGVPTVVCNGNHFHPYCRFYTVNYRTPTINTVSPITGPPGSVFTIRGRIYTDVYGSNTKLSSNGRDVRFLRSYIGGMPCDLLKPQSDELYQLQLDNENSVWGYMSCKMAGTYVGHHNLSYILDDEYGRSLPDKPLYWVSGVGKLAMIQTYAEVTGVSPSKGSVEGGTLLTVDGRFFDQTDQPARVFVGGLPCEIENVSDDRITCRTAKQDPASKKTVYPGGRGLKIEAWNDTRSNQLSDVFSFNESRPGYWTEWTDILPKIFLFDFQYFSTRSRGFFVPPESGNYMLYIHCDDRCELYLSNSSLPEHKVKIAYQPRYTGSMFSFESQRSELMALEGGEYYYLEILHQEFWGAASFNVGLFSEKSSFTETQTDDAVNEVQDIVAQYDVFDDEYVIIFTSMPQNTVTINEVQVVTVKSNCSSQLCGSTFYRLGYEAAMTGPIPVSASAAMVEAALNSLWSIKPDTVRVTKQDDSQGSHYTVTFSSDRGIKGCVHLLLLLQQLVHVSYLIQAKSKGCFDLKYFTCHGSVFNYCVERMFVQRKSQRLSRLEEQFLKLPCVLQYCCCKYHSTKQFNVTVTDFWIKTEKPLASVYFAIKVDVFLNFILSDNKCLQKSQHRQTLYYNKYYCCTILFYLHSRFSTAVMIWLSTWMERRLSISHASAGLLHLCRAPSMWRSLEAGPKVVTTHKLPSKLALCYCDSKLSKNDAHYFTQNVSLDKFPTYFEYCCSITVILNNIYLLCCRVILKCLRFEIIFRTLSLSLCVIYSVLQVFGDKKLTLFHRDEWLSVGINEEDLKYALEGIEGMGQLSVQWQGTCRSPKWRVEWLSKPGDQPLIQVNDSSVFGGTNIVVSAEEKKKGGLLMRSIAGDLLRVCESKPQVEVLINGIPSKCSGDCAFEWSEDRTPVVTEINPSQGSIGLGTLLTVTGTGFISENASILVGTAKCHVEQITNTTQVCRLGSATAGTYPVTVSFPSLGHSRYAEGNVFNFTYQLIITSFSPSSGSIADIGGTLLTVGGFGFSENATVTIGSNECKVVHATDTELKCRTPAGTAGSQTITVTVSKMSQAASSSFTYDAGLTPQISGLSPSTTTVTGELSLKEMKRLKEKYATCSTSCLIGRSSCDFSDTPFSNVFACTSLVVIPACRHLLEIQALQTHIVSHSNSVNATIEYILEVHSVSPLYGSLMGGTRLTLSGSGFSNNISDNRVFFGDAECEVKDASENELQCILQTEQKTHIVTNQGSHYIYGQGYAWSTPSLTISVGDTVKWSWEAPPFLNTGYRVFSVSTPSGTTYEGGPFNSGDTKTAKGSFMYRFTIPGVYYYSSGYLDDSNVKIMQGVVKVQPLVDKSNRIVVYVGGIEAKHVTGGEWSHRVSRATSGCVALPQCLQSNSISDPFSFTASTCSTPTVHAISPNQGSYHQILHIQGNGFGNTTCAIEVIVGGQPCEVINSTNADIMCRLRYDNRLPIGVAHAVVVRIANLGDAVIAIADELSRRFVLLPAVDSLAPSIGSPTGHTRLHIKGSGFPEGHVTVASEWCAIVSVNYTSVICDTSPSQPHGGDVIFQIGNIQSSCHSNCEYMYSSSVTPALTTIAPNNISETTDVVIYGSGFGNHADDVVVFASNTELRITNVNDGNISARVDALPAGDHPIKVIVRSKGLASGILTLSSLPVASLSPLEGSLAGGTSLTFTGNGFAPGNTSVLIGGQPCEIRHVTPSTLHCITPPHVEGQVRTDIWVLSTQYPPLTFNYSATQTPVLSSITPITGSSGAVVTLAGSGFGADLQQISVTINSVPCNVSTVTDTQVYCKTGNNPGGTYRVMLYHKEKGHAQSDVTFTYEMSLINVQPNEGSFGGGALLTVVGSGFEPSNSTVTVCDEECKVHRDMSSSSHLFCQSPFNNGSQDTLSCTVVVSNKLKTVNISNGFTYKSQLTPVITEVSPRRGGTAGGTSLTITGSGFSTNTHEVNVTIAGSVCDVQSANVTHIICVTNAQRQSQETKVRVSIKDQGVAKMDNADFFYIDVWSSRFTWGGLPPPEKGSFAVITEGQTILLDSSTPVLKMLLIKGGTLVFDEADLELQAENILITNGGRLQIGQEGAPFKHKAIITLHGNLRSPELPVYGTKTLAVREGVLDLHGIPVPVPWTHLAETATNGSVTLRLKKAVTWPVGGEIVVASTGHRHSQQENEVRKLTAVSQDGLTLTLNEPLKYTHLGVSVTLPDGTVFEARAEVGLLTRNIVVRGSQHQEWNDQIEACPDGFNTGEFTTQTCFQGRFGEEIGSDQFGGCIMFHAPRPNENLAIGRLEYVEVFHAGQAFRLGRYPIHWHLMGNINYKSYVRGCAIHQTFNRAVTIHNTHRLLVEHNIIYNIMGGAFFIEDGIETENILQYNLAVFVKQSTSLLNDDVTPAAYWVTNPNNIIRHNAAAGGTHFGFWYRMHTNPDGPSYDPNICQKRVPLGEFHNNTVHSQGWFGLWIFQEYFPMKNGGCRSTIPEPAVFHSLTTWNCEKGAEWVNVGAVQFKNFIMVNNEKAGIEAKRILHNYVTDFGEDGGATMSNCTVVGHVDELGLGENYCSHRGIIAPFDDGLSVLGTKFINFDRGSCAAIGVTSIDGTCLDRCGGWAVRFRDIQYFNSPNKAGFRWEHEVQLVDTDGSLTGTINHKVVPMSDLLDPNHCSQSPEWSLGFPGAICDHTVNFHRLAFNNPTPSSLNAKDVILTNSYGSSVIPYLKKRMTHKFGWMALLPSGQTYNWYFRDMDHLTNITYSAKYYGFGSDQFVIINHNLTQSPDLFDIIDKRNGSVTPLSFSSNINGDWFFNTSSNNLYYIMVKYQETSQRKRRNSVDRSLMDSVVDFRVYRCFFPQCIPPPPPPPATLAPLPDGRPDNFVLWSSATFWLNSPENNFTAPSEGADVVIPSGAWVVLDSSTPPLNKLTIVGVLEIVEMTNSSSNRQTRAAPEINPLLINAVYISIQGGRLFAGRDNEPFRGQLHIKLRGNHKTPDWPLPNGPNQGSKVLGVFGTLELYGQPHSVYHTKLAATAAAGSNTLTLAKTVDWKIGDEVAISTTSYNASETEKRWITAVSADSRVLTLNQPLNYTHIGETHSVSGTSFSYTLAADVALLTRNIRIIGEEYPEMMKESFGARLLVGTYSSAGINYKGTAQIRNVEFFHSGQEGWTDSTDPRFSATFLNLGKVPTPGDTYIQGCAFHDGFSPALGVSGTEGLNIDDNIIHHTVGEGIRIWGNNITLRRNLVMMTLWPGSYQDREEPFNFDWNAAIEVSQGTNVVLQHNIVAGYERVAYRIDGEPCPGFLNENEKWVDNEAHGGLFGVYMNKDGLPGCSQIRGFFIWKSFDHGIYFQTIMRIVVSNVTLVDNGLGIMPFIYAPPSLSHAFADKPVHIQNALIVGSSPNFNCFDTLSNSDFNILNSESHRAPRPLNGGRSGICWPNFASGHNTAPAKPHHLNMNYNAIKGLMTVQNTVFVGFRNVCSSETNIMFMTNPINEDLQHPIHTSGITMVDSTEEAEIFIHRPDVSKANPSDCVDMDCDAKKKTLLKDLDGSILGTVGSVIPQSEFEWNGDPRRGLGDYRIPNVMLTFPNGSRIPVDQIAPHKGVIRKDCIYMRTWQGYKCTGLDYRMLVIESLDADTETRRLSPVAVLGDGFVDLINGPQDHGWCAGYTCQKRVSLFHSIIATNHSFDIFFSSVSPQKLRLMMLHADPAESILVSVFYSNPQRLDVYTDNVLVAPTNAEWNAANTDYTLRKPSYSGQYVPQLSDALGTNFFDQDYKMLKVLVRGSQPVEIRTSPLLVIAFELPAMTEDEFFGDNLVQNLAAFLKIPPDMIRITKIIPENAGARRRKRSTSLKVEVEIKKLPVQQMSNSTDNEEDFTLLKSLADNLGQAAVSGNLSQSIGFNVSSMGIIPPPPSSSDESWKEEANAEVTREEPTVSYVSSVNNLLLMVEPIAGEFVGPLYQQPSLMAVDEQGNCVAVGVTTLTVTASLKDASGNSISSLQGNTTILFTSCWANYTDLSIPH</sequence>